<evidence type="ECO:0000259" key="1">
    <source>
        <dbReference type="Pfam" id="PF14588"/>
    </source>
</evidence>
<dbReference type="EMBL" id="JACAQE010000005">
    <property type="protein sequence ID" value="NWC15329.1"/>
    <property type="molecule type" value="Genomic_DNA"/>
</dbReference>
<dbReference type="InterPro" id="IPR013813">
    <property type="entry name" value="Endoribo_LPSP/chorism_mut-like"/>
</dbReference>
<name>A0A7Y8CDX8_9PSED</name>
<dbReference type="PANTHER" id="PTHR43760">
    <property type="entry name" value="ENDORIBONUCLEASE-RELATED"/>
    <property type="match status" value="1"/>
</dbReference>
<dbReference type="RefSeq" id="WP_017123750.1">
    <property type="nucleotide sequence ID" value="NZ_JACAOK010000008.1"/>
</dbReference>
<gene>
    <name evidence="2" type="ORF">HX845_16810</name>
</gene>
<feature type="domain" description="Endoribonuclease L-PSP/chorismate mutase-like" evidence="1">
    <location>
        <begin position="28"/>
        <end position="148"/>
    </location>
</feature>
<comment type="caution">
    <text evidence="2">The sequence shown here is derived from an EMBL/GenBank/DDBJ whole genome shotgun (WGS) entry which is preliminary data.</text>
</comment>
<reference evidence="2 3" key="1">
    <citation type="submission" date="2020-04" db="EMBL/GenBank/DDBJ databases">
        <title>Molecular characterization of pseudomonads from Agaricus bisporus reveal novel blotch 2 pathogens in Western Europe.</title>
        <authorList>
            <person name="Taparia T."/>
            <person name="Krijger M."/>
            <person name="Haynes E."/>
            <person name="Elpinstone J.G."/>
            <person name="Noble R."/>
            <person name="Van Der Wolf J."/>
        </authorList>
    </citation>
    <scope>NUCLEOTIDE SEQUENCE [LARGE SCALE GENOMIC DNA]</scope>
    <source>
        <strain evidence="2 3">IPO3738</strain>
    </source>
</reference>
<organism evidence="2 3">
    <name type="scientific">Pseudomonas gingeri</name>
    <dbReference type="NCBI Taxonomy" id="117681"/>
    <lineage>
        <taxon>Bacteria</taxon>
        <taxon>Pseudomonadati</taxon>
        <taxon>Pseudomonadota</taxon>
        <taxon>Gammaproteobacteria</taxon>
        <taxon>Pseudomonadales</taxon>
        <taxon>Pseudomonadaceae</taxon>
        <taxon>Pseudomonas</taxon>
    </lineage>
</organism>
<accession>A0A7Y8CDX8</accession>
<proteinExistence type="predicted"/>
<evidence type="ECO:0000313" key="3">
    <source>
        <dbReference type="Proteomes" id="UP000517547"/>
    </source>
</evidence>
<dbReference type="Gene3D" id="3.30.1330.40">
    <property type="entry name" value="RutC-like"/>
    <property type="match status" value="1"/>
</dbReference>
<sequence>MPQSRNEQFAHIAQQLGYNFDGEMKIGGNYVPAVQNDLEIYVSGQIPRVDNTVMVTGRVGAETTLEQARHGAQISTMRALAILRQMLEGDLGRIKKVLRINVYVQSASDFTQQSEVADGASEVLYTVFGEAGVHTRTSVGVFQLPKNASVEVDVVVALKP</sequence>
<dbReference type="PANTHER" id="PTHR43760:SF1">
    <property type="entry name" value="ENDORIBONUCLEASE L-PSP_CHORISMATE MUTASE-LIKE DOMAIN-CONTAINING PROTEIN"/>
    <property type="match status" value="1"/>
</dbReference>
<dbReference type="SUPFAM" id="SSF55298">
    <property type="entry name" value="YjgF-like"/>
    <property type="match status" value="1"/>
</dbReference>
<dbReference type="Pfam" id="PF14588">
    <property type="entry name" value="YjgF_endoribonc"/>
    <property type="match status" value="1"/>
</dbReference>
<dbReference type="InterPro" id="IPR035959">
    <property type="entry name" value="RutC-like_sf"/>
</dbReference>
<protein>
    <submittedName>
        <fullName evidence="2">RidA family protein</fullName>
    </submittedName>
</protein>
<dbReference type="AlphaFoldDB" id="A0A7Y8CDX8"/>
<dbReference type="CDD" id="cd02199">
    <property type="entry name" value="YjgF_YER057c_UK114_like_1"/>
    <property type="match status" value="1"/>
</dbReference>
<dbReference type="GeneID" id="57661500"/>
<evidence type="ECO:0000313" key="2">
    <source>
        <dbReference type="EMBL" id="NWC15329.1"/>
    </source>
</evidence>
<dbReference type="Proteomes" id="UP000517547">
    <property type="component" value="Unassembled WGS sequence"/>
</dbReference>